<reference evidence="3" key="1">
    <citation type="submission" date="2015-01" db="EMBL/GenBank/DDBJ databases">
        <authorList>
            <person name="Aksoy S."/>
            <person name="Warren W."/>
            <person name="Wilson R.K."/>
        </authorList>
    </citation>
    <scope>NUCLEOTIDE SEQUENCE [LARGE SCALE GENOMIC DNA]</scope>
    <source>
        <strain evidence="3">IAEA</strain>
    </source>
</reference>
<reference evidence="2" key="2">
    <citation type="submission" date="2020-05" db="UniProtKB">
        <authorList>
            <consortium name="EnsemblMetazoa"/>
        </authorList>
    </citation>
    <scope>IDENTIFICATION</scope>
    <source>
        <strain evidence="2">IAEA</strain>
    </source>
</reference>
<accession>A0A1B0B9T5</accession>
<feature type="region of interest" description="Disordered" evidence="1">
    <location>
        <begin position="167"/>
        <end position="188"/>
    </location>
</feature>
<protein>
    <submittedName>
        <fullName evidence="2">Uncharacterized protein</fullName>
    </submittedName>
</protein>
<dbReference type="VEuPathDB" id="VectorBase:GPPI023346"/>
<feature type="compositionally biased region" description="Basic and acidic residues" evidence="1">
    <location>
        <begin position="647"/>
        <end position="657"/>
    </location>
</feature>
<feature type="compositionally biased region" description="Polar residues" evidence="1">
    <location>
        <begin position="174"/>
        <end position="183"/>
    </location>
</feature>
<feature type="compositionally biased region" description="Polar residues" evidence="1">
    <location>
        <begin position="658"/>
        <end position="676"/>
    </location>
</feature>
<feature type="compositionally biased region" description="Low complexity" evidence="1">
    <location>
        <begin position="375"/>
        <end position="393"/>
    </location>
</feature>
<proteinExistence type="predicted"/>
<dbReference type="EnsemblMetazoa" id="GPPI023346-RA">
    <property type="protein sequence ID" value="GPPI023346-PA"/>
    <property type="gene ID" value="GPPI023346"/>
</dbReference>
<sequence length="1449" mass="163520">MGITYEQIKANGNSIVVERQENLKVRKKLKETIYQQIAHVKQRRVQTKQAQRKKLKSCEHLGLKEEKSQQICDSADKACQQLCCVRHPINNEIGKLKQQCRVLGMGITSGLSLSKRKNTSVQQNADSSVKWNYSTKTLDEIRAEKFSNKHKFTCSSPRCRDEEIAASRPRGRTVGSQINSSKSVEADRGALGDHKSLNKLTEKGYKDSNCSYELDEKAATDMKRDWQEKRYSDIKVFLTSPENMDLKGKNDQIINIFSPAVSGNGLHNNFVSTPNNYRSKYCDASSGYDNNGVFNQSCYQKNRFSSNGYGYNCTHNEGYRNHPLMSTQRDATTNTFVQYTPRDNCCRTSRRRCPPSFERQGRDLDTDNFCYRTGSSPNRPRRSSPSSKRASNPCNKKENGLCTKYESAVKSKLQKDLREQFQKARERARAKVREKHQIKDISEANCEKHAFFKKKERGEYCKDQERERDKMERKFCDESAEAFNQKLPQASCSNLSELLNGCAEKGVKWGIRAKQVCINEKSAKREEPTSSSSCTKVRRRRRICEITFTKQKPKTRRTCSPCCLCPEYFTDETQCYKIPLPCEKRPESEYSFETLCMLTKKKVTEYKPSKTKNNEKDKQYNDYINKYKKEQEKASLREQPSLTLKRKALESTPKHSLSETARYQSPVKSPPQSGRTSTRRSRNDESPIPIPAPFPAATPFVPTPLIRTSTPAPALVPTPISDPTPFPTPIPHPIPTPNHFLTSMSTPIRHSAYGEPSQQMKKLATPPVTSSSPSLVIPTIAFPKQQENLVAPETSYQSTNSIDKDIEAKVDQFTERTTAVEGLNTTKIKPKECIRIKECIAEDGTQITQIQRHLSVEEIFNPNIDRYNMESTNSNRTLSTSPSVPDPLVRLKNLLVAFQKQCVDVEGLQRLGATVVEALSKIDLWRGGDKVKIMKTIETQCVESEIYEMNTLNYICTTRSTAPADITMHSRENIEDFPERSRDGIENREINTQTLSAADSRKKQLPHFPPPPPITCSTCEDEHYRLPSCHTSLAYYGPTSKTSPASQRHTIDCSTYSRRCRSKVSDTSASLSPENRNIMNSNIGNQGNVGLSFNSNYQKFQEKNPFLLRNQSICRRSDCSCTHSQGSLGLQSISPSKYSDSFGTLYGSSSCSCACEKSHVKYDSKSSNSIYKDCTSNICTHMLQQSPASPDHNNCLVIDRQIPVTTCSMPQFSNLNNDDFANKSCNCAPNMLQCQCSAPSNDASCPHSASEKPFSEATPLRGILECPTSEDCKSRVKSCEDCLLRDSNYFEAEQCTTVTNEGPQKKVQAGISYKDACVKDRQKILEQGDGNVESILYKDQDGRPINRVFRTTMSESAVRKPLNFCKGADLHASKATLQSVSSQCSATKKSPRKSSTCLCSKNLHPCSNTRLDDHVPPFTHCPCMYDAYISMLEVYRKDKGNPVNLYRQC</sequence>
<dbReference type="Proteomes" id="UP000092460">
    <property type="component" value="Unassembled WGS sequence"/>
</dbReference>
<dbReference type="STRING" id="67801.A0A1B0B9T5"/>
<feature type="region of interest" description="Disordered" evidence="1">
    <location>
        <begin position="368"/>
        <end position="396"/>
    </location>
</feature>
<feature type="region of interest" description="Disordered" evidence="1">
    <location>
        <begin position="630"/>
        <end position="699"/>
    </location>
</feature>
<evidence type="ECO:0000256" key="1">
    <source>
        <dbReference type="SAM" id="MobiDB-lite"/>
    </source>
</evidence>
<name>A0A1B0B9T5_9MUSC</name>
<organism evidence="2 3">
    <name type="scientific">Glossina palpalis gambiensis</name>
    <dbReference type="NCBI Taxonomy" id="67801"/>
    <lineage>
        <taxon>Eukaryota</taxon>
        <taxon>Metazoa</taxon>
        <taxon>Ecdysozoa</taxon>
        <taxon>Arthropoda</taxon>
        <taxon>Hexapoda</taxon>
        <taxon>Insecta</taxon>
        <taxon>Pterygota</taxon>
        <taxon>Neoptera</taxon>
        <taxon>Endopterygota</taxon>
        <taxon>Diptera</taxon>
        <taxon>Brachycera</taxon>
        <taxon>Muscomorpha</taxon>
        <taxon>Hippoboscoidea</taxon>
        <taxon>Glossinidae</taxon>
        <taxon>Glossina</taxon>
    </lineage>
</organism>
<evidence type="ECO:0000313" key="3">
    <source>
        <dbReference type="Proteomes" id="UP000092460"/>
    </source>
</evidence>
<dbReference type="EMBL" id="JXJN01010567">
    <property type="status" value="NOT_ANNOTATED_CDS"/>
    <property type="molecule type" value="Genomic_DNA"/>
</dbReference>
<feature type="region of interest" description="Disordered" evidence="1">
    <location>
        <begin position="750"/>
        <end position="770"/>
    </location>
</feature>
<evidence type="ECO:0000313" key="2">
    <source>
        <dbReference type="EnsemblMetazoa" id="GPPI023346-PA"/>
    </source>
</evidence>
<keyword evidence="3" id="KW-1185">Reference proteome</keyword>